<feature type="domain" description="SsuA/THI5-like" evidence="2">
    <location>
        <begin position="57"/>
        <end position="267"/>
    </location>
</feature>
<keyword evidence="4" id="KW-1185">Reference proteome</keyword>
<dbReference type="GO" id="GO:0009228">
    <property type="term" value="P:thiamine biosynthetic process"/>
    <property type="evidence" value="ECO:0007669"/>
    <property type="project" value="InterPro"/>
</dbReference>
<reference evidence="3 4" key="1">
    <citation type="submission" date="2018-03" db="EMBL/GenBank/DDBJ databases">
        <title>Genomic Encyclopedia of Archaeal and Bacterial Type Strains, Phase II (KMG-II): from individual species to whole genera.</title>
        <authorList>
            <person name="Goeker M."/>
        </authorList>
    </citation>
    <scope>NUCLEOTIDE SEQUENCE [LARGE SCALE GENOMIC DNA]</scope>
    <source>
        <strain evidence="3 4">DSM 19711</strain>
    </source>
</reference>
<dbReference type="InterPro" id="IPR015168">
    <property type="entry name" value="SsuA/THI5"/>
</dbReference>
<organism evidence="3 4">
    <name type="scientific">Kineococcus rhizosphaerae</name>
    <dbReference type="NCBI Taxonomy" id="559628"/>
    <lineage>
        <taxon>Bacteria</taxon>
        <taxon>Bacillati</taxon>
        <taxon>Actinomycetota</taxon>
        <taxon>Actinomycetes</taxon>
        <taxon>Kineosporiales</taxon>
        <taxon>Kineosporiaceae</taxon>
        <taxon>Kineococcus</taxon>
    </lineage>
</organism>
<feature type="signal peptide" evidence="1">
    <location>
        <begin position="1"/>
        <end position="24"/>
    </location>
</feature>
<evidence type="ECO:0000256" key="1">
    <source>
        <dbReference type="SAM" id="SignalP"/>
    </source>
</evidence>
<name>A0A2T0R7X0_9ACTN</name>
<dbReference type="InterPro" id="IPR027939">
    <property type="entry name" value="NMT1/THI5"/>
</dbReference>
<dbReference type="Gene3D" id="3.40.190.10">
    <property type="entry name" value="Periplasmic binding protein-like II"/>
    <property type="match status" value="2"/>
</dbReference>
<gene>
    <name evidence="3" type="ORF">CLV37_102183</name>
</gene>
<comment type="caution">
    <text evidence="3">The sequence shown here is derived from an EMBL/GenBank/DDBJ whole genome shotgun (WGS) entry which is preliminary data.</text>
</comment>
<keyword evidence="1" id="KW-0732">Signal</keyword>
<sequence length="352" mass="36452">MDISRRRLNSLAAVGALAALGLSACGGDDSSASSGSGGSGGSGDFGDIGVQLSYIKNIEFAGNYLAVDDGHYTDAGFGTVTLTAGGSSATNAEAQVASGKSFIGISSPLITAPAVVAGAEIKIIAADYQKNPFDIVSLKSAPLSTPADLKGKTVAVSDFNSLVFQAFMAANRLSKTDVTIVPYTDGEAQLASGQVQGYLGYTTDFSGVAGNDDQATTEFLLADNGLPMVGEVVLAAQSTIDDDRDKLKAYLVATIKGWKDALADPELAVKTTVEDYGKDQDLDSANQLSAFTKQTTLMVTEDTKAHGLFTITPDLVDDTVAGLQLADIDITAEQLFDTTVIAEVYQENPDLV</sequence>
<dbReference type="SUPFAM" id="SSF53850">
    <property type="entry name" value="Periplasmic binding protein-like II"/>
    <property type="match status" value="1"/>
</dbReference>
<dbReference type="PANTHER" id="PTHR31528:SF15">
    <property type="entry name" value="RIBOFLAVIN-BINDING PROTEIN RIBY"/>
    <property type="match status" value="1"/>
</dbReference>
<feature type="chain" id="PRO_5038508510" evidence="1">
    <location>
        <begin position="25"/>
        <end position="352"/>
    </location>
</feature>
<dbReference type="Proteomes" id="UP000238083">
    <property type="component" value="Unassembled WGS sequence"/>
</dbReference>
<dbReference type="RefSeq" id="WP_170127067.1">
    <property type="nucleotide sequence ID" value="NZ_PVZF01000002.1"/>
</dbReference>
<protein>
    <submittedName>
        <fullName evidence="3">ABC-type nitrate/sulfonate/bicarbonate transport system substrate-binding protein</fullName>
    </submittedName>
</protein>
<dbReference type="PROSITE" id="PS51318">
    <property type="entry name" value="TAT"/>
    <property type="match status" value="1"/>
</dbReference>
<dbReference type="Pfam" id="PF09084">
    <property type="entry name" value="NMT1"/>
    <property type="match status" value="1"/>
</dbReference>
<evidence type="ECO:0000313" key="3">
    <source>
        <dbReference type="EMBL" id="PRY17224.1"/>
    </source>
</evidence>
<dbReference type="PANTHER" id="PTHR31528">
    <property type="entry name" value="4-AMINO-5-HYDROXYMETHYL-2-METHYLPYRIMIDINE PHOSPHATE SYNTHASE THI11-RELATED"/>
    <property type="match status" value="1"/>
</dbReference>
<dbReference type="AlphaFoldDB" id="A0A2T0R7X0"/>
<evidence type="ECO:0000313" key="4">
    <source>
        <dbReference type="Proteomes" id="UP000238083"/>
    </source>
</evidence>
<proteinExistence type="predicted"/>
<dbReference type="InterPro" id="IPR006311">
    <property type="entry name" value="TAT_signal"/>
</dbReference>
<dbReference type="EMBL" id="PVZF01000002">
    <property type="protein sequence ID" value="PRY17224.1"/>
    <property type="molecule type" value="Genomic_DNA"/>
</dbReference>
<accession>A0A2T0R7X0</accession>
<evidence type="ECO:0000259" key="2">
    <source>
        <dbReference type="Pfam" id="PF09084"/>
    </source>
</evidence>
<dbReference type="PROSITE" id="PS51257">
    <property type="entry name" value="PROKAR_LIPOPROTEIN"/>
    <property type="match status" value="1"/>
</dbReference>